<dbReference type="EC" id="2.3.1.16" evidence="5"/>
<gene>
    <name evidence="5" type="ORF">ASZ90_007708</name>
</gene>
<dbReference type="Pfam" id="PF02803">
    <property type="entry name" value="Thiolase_C"/>
    <property type="match status" value="1"/>
</dbReference>
<dbReference type="SUPFAM" id="SSF53901">
    <property type="entry name" value="Thiolase-like"/>
    <property type="match status" value="1"/>
</dbReference>
<reference evidence="5" key="1">
    <citation type="journal article" date="2015" name="Proc. Natl. Acad. Sci. U.S.A.">
        <title>Networks of energetic and metabolic interactions define dynamics in microbial communities.</title>
        <authorList>
            <person name="Embree M."/>
            <person name="Liu J.K."/>
            <person name="Al-Bassam M.M."/>
            <person name="Zengler K."/>
        </authorList>
    </citation>
    <scope>NUCLEOTIDE SEQUENCE</scope>
</reference>
<dbReference type="AlphaFoldDB" id="A0A0W8FNK8"/>
<dbReference type="PANTHER" id="PTHR18919">
    <property type="entry name" value="ACETYL-COA C-ACYLTRANSFERASE"/>
    <property type="match status" value="1"/>
</dbReference>
<dbReference type="PROSITE" id="PS00099">
    <property type="entry name" value="THIOLASE_3"/>
    <property type="match status" value="1"/>
</dbReference>
<feature type="domain" description="Thiolase C-terminal" evidence="4">
    <location>
        <begin position="1"/>
        <end position="89"/>
    </location>
</feature>
<comment type="similarity">
    <text evidence="1">Belongs to the thiolase-like superfamily. Thiolase family.</text>
</comment>
<keyword evidence="2 5" id="KW-0808">Transferase</keyword>
<dbReference type="Gene3D" id="3.40.47.10">
    <property type="match status" value="1"/>
</dbReference>
<evidence type="ECO:0000256" key="2">
    <source>
        <dbReference type="ARBA" id="ARBA00022679"/>
    </source>
</evidence>
<comment type="caution">
    <text evidence="5">The sequence shown here is derived from an EMBL/GenBank/DDBJ whole genome shotgun (WGS) entry which is preliminary data.</text>
</comment>
<dbReference type="EMBL" id="LNQE01000961">
    <property type="protein sequence ID" value="KUG22504.1"/>
    <property type="molecule type" value="Genomic_DNA"/>
</dbReference>
<name>A0A0W8FNK8_9ZZZZ</name>
<dbReference type="InterPro" id="IPR020610">
    <property type="entry name" value="Thiolase_AS"/>
</dbReference>
<sequence length="91" mass="9644">MNLIEINEAFAAVTMTSTKMLATDNDKKWKEIREKTNVNGGAIALGHPVGASAARITMHLAYELQRRGGGYGVSAICGGLAQGEAVILRVD</sequence>
<evidence type="ECO:0000313" key="5">
    <source>
        <dbReference type="EMBL" id="KUG22504.1"/>
    </source>
</evidence>
<dbReference type="InterPro" id="IPR016039">
    <property type="entry name" value="Thiolase-like"/>
</dbReference>
<evidence type="ECO:0000259" key="4">
    <source>
        <dbReference type="Pfam" id="PF02803"/>
    </source>
</evidence>
<organism evidence="5">
    <name type="scientific">hydrocarbon metagenome</name>
    <dbReference type="NCBI Taxonomy" id="938273"/>
    <lineage>
        <taxon>unclassified sequences</taxon>
        <taxon>metagenomes</taxon>
        <taxon>ecological metagenomes</taxon>
    </lineage>
</organism>
<dbReference type="PANTHER" id="PTHR18919:SF107">
    <property type="entry name" value="ACETYL-COA ACETYLTRANSFERASE, CYTOSOLIC"/>
    <property type="match status" value="1"/>
</dbReference>
<evidence type="ECO:0000256" key="3">
    <source>
        <dbReference type="ARBA" id="ARBA00023315"/>
    </source>
</evidence>
<dbReference type="EC" id="2.3.1.9" evidence="5"/>
<protein>
    <submittedName>
        <fullName evidence="5">3-ketoacyl-coa thiolase</fullName>
        <ecNumber evidence="5">2.3.1.16</ecNumber>
        <ecNumber evidence="5">2.3.1.9</ecNumber>
    </submittedName>
</protein>
<dbReference type="GO" id="GO:0003985">
    <property type="term" value="F:acetyl-CoA C-acetyltransferase activity"/>
    <property type="evidence" value="ECO:0007669"/>
    <property type="project" value="UniProtKB-EC"/>
</dbReference>
<proteinExistence type="inferred from homology"/>
<keyword evidence="3 5" id="KW-0012">Acyltransferase</keyword>
<accession>A0A0W8FNK8</accession>
<evidence type="ECO:0000256" key="1">
    <source>
        <dbReference type="ARBA" id="ARBA00010982"/>
    </source>
</evidence>
<dbReference type="InterPro" id="IPR020617">
    <property type="entry name" value="Thiolase_C"/>
</dbReference>